<dbReference type="Pfam" id="PF07152">
    <property type="entry name" value="YaeQ"/>
    <property type="match status" value="1"/>
</dbReference>
<dbReference type="OrthoDB" id="5293309at2"/>
<gene>
    <name evidence="1" type="ORF">FRD01_11395</name>
</gene>
<dbReference type="KEGG" id="bbae:FRD01_11395"/>
<dbReference type="SMART" id="SM01322">
    <property type="entry name" value="YaeQ"/>
    <property type="match status" value="1"/>
</dbReference>
<dbReference type="EMBL" id="CP042467">
    <property type="protein sequence ID" value="QED27828.1"/>
    <property type="molecule type" value="Genomic_DNA"/>
</dbReference>
<dbReference type="PANTHER" id="PTHR38784:SF1">
    <property type="entry name" value="SUCROSE PHOSPHORYLASE"/>
    <property type="match status" value="1"/>
</dbReference>
<evidence type="ECO:0000313" key="1">
    <source>
        <dbReference type="EMBL" id="QED27828.1"/>
    </source>
</evidence>
<dbReference type="RefSeq" id="WP_146959710.1">
    <property type="nucleotide sequence ID" value="NZ_CP042467.1"/>
</dbReference>
<evidence type="ECO:0000313" key="2">
    <source>
        <dbReference type="Proteomes" id="UP000321595"/>
    </source>
</evidence>
<proteinExistence type="predicted"/>
<organism evidence="1 2">
    <name type="scientific">Microvenator marinus</name>
    <dbReference type="NCBI Taxonomy" id="2600177"/>
    <lineage>
        <taxon>Bacteria</taxon>
        <taxon>Deltaproteobacteria</taxon>
        <taxon>Bradymonadales</taxon>
        <taxon>Microvenatoraceae</taxon>
        <taxon>Microvenator</taxon>
    </lineage>
</organism>
<dbReference type="PANTHER" id="PTHR38784">
    <property type="entry name" value="SUCROSE PHOSPHORYLASE"/>
    <property type="match status" value="1"/>
</dbReference>
<dbReference type="InterPro" id="IPR009822">
    <property type="entry name" value="YaeQ"/>
</dbReference>
<dbReference type="InterPro" id="IPR038590">
    <property type="entry name" value="YaeQ_sf"/>
</dbReference>
<sequence length="179" mass="20042">MALGATIYKFSVSLSDVDRGVYETLEARLAQHPSESDIYLVARVLAWTILWREDLQFGRGVSTPDEADIWAGPDHDIALWVEIGMPSMDRLTKMTKRAGSVIVVPHKPWEPNLVQPESVFGADRVQICGLDLRVLSALAEKLERNNSWNVLISDGHIWISVGEETFDCLIEWGRLEPAG</sequence>
<dbReference type="AlphaFoldDB" id="A0A5B8XSI5"/>
<reference evidence="1 2" key="1">
    <citation type="submission" date="2019-08" db="EMBL/GenBank/DDBJ databases">
        <authorList>
            <person name="Liang Q."/>
        </authorList>
    </citation>
    <scope>NUCLEOTIDE SEQUENCE [LARGE SCALE GENOMIC DNA]</scope>
    <source>
        <strain evidence="1 2">V1718</strain>
    </source>
</reference>
<name>A0A5B8XSI5_9DELT</name>
<protein>
    <submittedName>
        <fullName evidence="1">YaeQ family protein</fullName>
    </submittedName>
</protein>
<keyword evidence="2" id="KW-1185">Reference proteome</keyword>
<dbReference type="Proteomes" id="UP000321595">
    <property type="component" value="Chromosome"/>
</dbReference>
<dbReference type="SUPFAM" id="SSF52980">
    <property type="entry name" value="Restriction endonuclease-like"/>
    <property type="match status" value="1"/>
</dbReference>
<dbReference type="InterPro" id="IPR011335">
    <property type="entry name" value="Restrct_endonuc-II-like"/>
</dbReference>
<dbReference type="Gene3D" id="3.10.640.10">
    <property type="entry name" value="Restriction endonuclease-like alpha-beta roll domain"/>
    <property type="match status" value="1"/>
</dbReference>
<accession>A0A5B8XSI5</accession>